<proteinExistence type="predicted"/>
<comment type="caution">
    <text evidence="1">The sequence shown here is derived from an EMBL/GenBank/DDBJ whole genome shotgun (WGS) entry which is preliminary data.</text>
</comment>
<keyword evidence="2" id="KW-1185">Reference proteome</keyword>
<reference evidence="1" key="1">
    <citation type="submission" date="2020-03" db="EMBL/GenBank/DDBJ databases">
        <authorList>
            <person name="Weist P."/>
        </authorList>
    </citation>
    <scope>NUCLEOTIDE SEQUENCE</scope>
</reference>
<organism evidence="1 2">
    <name type="scientific">Pleuronectes platessa</name>
    <name type="common">European plaice</name>
    <dbReference type="NCBI Taxonomy" id="8262"/>
    <lineage>
        <taxon>Eukaryota</taxon>
        <taxon>Metazoa</taxon>
        <taxon>Chordata</taxon>
        <taxon>Craniata</taxon>
        <taxon>Vertebrata</taxon>
        <taxon>Euteleostomi</taxon>
        <taxon>Actinopterygii</taxon>
        <taxon>Neopterygii</taxon>
        <taxon>Teleostei</taxon>
        <taxon>Neoteleostei</taxon>
        <taxon>Acanthomorphata</taxon>
        <taxon>Carangaria</taxon>
        <taxon>Pleuronectiformes</taxon>
        <taxon>Pleuronectoidei</taxon>
        <taxon>Pleuronectidae</taxon>
        <taxon>Pleuronectes</taxon>
    </lineage>
</organism>
<sequence>MANKQSGGTKETDWRPVVGSRQLIVSGGPRWDVVCRRSIRDGRDVMDGRWKEETLEESLTMPGGGKVVVVVSPEEKESFENPTHQTVLGFTVVVETVGPSGTSLKSRTCREPLGETEEEEKLELLDPHGLLLLLKKERV</sequence>
<gene>
    <name evidence="1" type="ORF">PLEPLA_LOCUS44287</name>
</gene>
<dbReference type="AlphaFoldDB" id="A0A9N7VWK6"/>
<dbReference type="EMBL" id="CADEAL010004301">
    <property type="protein sequence ID" value="CAB1456503.1"/>
    <property type="molecule type" value="Genomic_DNA"/>
</dbReference>
<dbReference type="Proteomes" id="UP001153269">
    <property type="component" value="Unassembled WGS sequence"/>
</dbReference>
<name>A0A9N7VWK6_PLEPL</name>
<evidence type="ECO:0000313" key="1">
    <source>
        <dbReference type="EMBL" id="CAB1456503.1"/>
    </source>
</evidence>
<evidence type="ECO:0000313" key="2">
    <source>
        <dbReference type="Proteomes" id="UP001153269"/>
    </source>
</evidence>
<protein>
    <submittedName>
        <fullName evidence="1">Uncharacterized protein</fullName>
    </submittedName>
</protein>
<accession>A0A9N7VWK6</accession>